<evidence type="ECO:0000313" key="11">
    <source>
        <dbReference type="Proteomes" id="UP000503399"/>
    </source>
</evidence>
<feature type="domain" description="Heme-copper oxidase subunit III family profile" evidence="9">
    <location>
        <begin position="31"/>
        <end position="206"/>
    </location>
</feature>
<dbReference type="EMBL" id="LR778114">
    <property type="protein sequence ID" value="CAB1128271.1"/>
    <property type="molecule type" value="Genomic_DNA"/>
</dbReference>
<keyword evidence="4 7" id="KW-0812">Transmembrane</keyword>
<dbReference type="AlphaFoldDB" id="A0A6F8ZEB3"/>
<dbReference type="KEGG" id="hfv:R50_0765"/>
<evidence type="ECO:0000256" key="4">
    <source>
        <dbReference type="ARBA" id="ARBA00022692"/>
    </source>
</evidence>
<evidence type="ECO:0000256" key="1">
    <source>
        <dbReference type="ARBA" id="ARBA00004651"/>
    </source>
</evidence>
<evidence type="ECO:0000256" key="3">
    <source>
        <dbReference type="ARBA" id="ARBA00022475"/>
    </source>
</evidence>
<evidence type="ECO:0000256" key="6">
    <source>
        <dbReference type="ARBA" id="ARBA00023136"/>
    </source>
</evidence>
<evidence type="ECO:0000256" key="5">
    <source>
        <dbReference type="ARBA" id="ARBA00022989"/>
    </source>
</evidence>
<evidence type="ECO:0000313" key="10">
    <source>
        <dbReference type="EMBL" id="CAB1128271.1"/>
    </source>
</evidence>
<dbReference type="Proteomes" id="UP000503399">
    <property type="component" value="Chromosome"/>
</dbReference>
<dbReference type="PROSITE" id="PS50253">
    <property type="entry name" value="COX3"/>
    <property type="match status" value="1"/>
</dbReference>
<dbReference type="GO" id="GO:0019646">
    <property type="term" value="P:aerobic electron transport chain"/>
    <property type="evidence" value="ECO:0007669"/>
    <property type="project" value="InterPro"/>
</dbReference>
<comment type="similarity">
    <text evidence="2 7">Belongs to the cytochrome c oxidase subunit 3 family.</text>
</comment>
<dbReference type="FunFam" id="1.20.120.80:FF:000001">
    <property type="entry name" value="Cytochrome (Ubi)quinol oxidase subunit III"/>
    <property type="match status" value="1"/>
</dbReference>
<dbReference type="Pfam" id="PF00510">
    <property type="entry name" value="COX3"/>
    <property type="match status" value="1"/>
</dbReference>
<dbReference type="InterPro" id="IPR024791">
    <property type="entry name" value="Cyt_c/ubiquinol_Oxase_su3"/>
</dbReference>
<keyword evidence="11" id="KW-1185">Reference proteome</keyword>
<dbReference type="GO" id="GO:0004129">
    <property type="term" value="F:cytochrome-c oxidase activity"/>
    <property type="evidence" value="ECO:0007669"/>
    <property type="project" value="InterPro"/>
</dbReference>
<sequence>MSQAVRIEEPQSYERLPLEFADYHESLKITGFWFFLATDLLLFASLFATFAVARFDFANGPTPVHLYHLGPLLVETGALLTSSFTMSLALFQARARRLGGTVFWMVVTLALGLLFIGTELHEFGSYLAAGASWSRSAFLSALFVLVGTHGAHVSFGILMAVLLVIQLLRRGLTARTTRKLYTFALYWHFLDLVWIFIFSTVYLGEAAALHMVL</sequence>
<dbReference type="PANTHER" id="PTHR11403">
    <property type="entry name" value="CYTOCHROME C OXIDASE SUBUNIT III"/>
    <property type="match status" value="1"/>
</dbReference>
<protein>
    <submittedName>
        <fullName evidence="10">Cytochrome aa3-600 quinol oxidase (Subunit III)</fullName>
    </submittedName>
</protein>
<reference evidence="10 11" key="1">
    <citation type="submission" date="2020-02" db="EMBL/GenBank/DDBJ databases">
        <authorList>
            <person name="Hogendoorn C."/>
        </authorList>
    </citation>
    <scope>NUCLEOTIDE SEQUENCE [LARGE SCALE GENOMIC DNA]</scope>
    <source>
        <strain evidence="10">R501</strain>
    </source>
</reference>
<evidence type="ECO:0000259" key="9">
    <source>
        <dbReference type="PROSITE" id="PS50253"/>
    </source>
</evidence>
<keyword evidence="6 8" id="KW-0472">Membrane</keyword>
<accession>A0A6F8ZEB3</accession>
<dbReference type="InterPro" id="IPR000298">
    <property type="entry name" value="Cyt_c_oxidase-like_su3"/>
</dbReference>
<evidence type="ECO:0000256" key="2">
    <source>
        <dbReference type="ARBA" id="ARBA00010581"/>
    </source>
</evidence>
<keyword evidence="3" id="KW-1003">Cell membrane</keyword>
<dbReference type="InterPro" id="IPR013833">
    <property type="entry name" value="Cyt_c_oxidase_su3_a-hlx"/>
</dbReference>
<gene>
    <name evidence="10" type="primary">qoxC</name>
    <name evidence="10" type="ORF">R50_0765</name>
</gene>
<dbReference type="InterPro" id="IPR035973">
    <property type="entry name" value="Cyt_c_oxidase_su3-like_sf"/>
</dbReference>
<dbReference type="GO" id="GO:0005886">
    <property type="term" value="C:plasma membrane"/>
    <property type="evidence" value="ECO:0007669"/>
    <property type="project" value="UniProtKB-SubCell"/>
</dbReference>
<organism evidence="10 11">
    <name type="scientific">Candidatus Hydrogenisulfobacillus filiaventi</name>
    <dbReference type="NCBI Taxonomy" id="2707344"/>
    <lineage>
        <taxon>Bacteria</taxon>
        <taxon>Bacillati</taxon>
        <taxon>Bacillota</taxon>
        <taxon>Clostridia</taxon>
        <taxon>Eubacteriales</taxon>
        <taxon>Clostridiales Family XVII. Incertae Sedis</taxon>
        <taxon>Candidatus Hydrogenisulfobacillus</taxon>
    </lineage>
</organism>
<evidence type="ECO:0000256" key="7">
    <source>
        <dbReference type="RuleBase" id="RU003376"/>
    </source>
</evidence>
<feature type="transmembrane region" description="Helical" evidence="8">
    <location>
        <begin position="180"/>
        <end position="203"/>
    </location>
</feature>
<comment type="subcellular location">
    <subcellularLocation>
        <location evidence="1 7">Cell membrane</location>
        <topology evidence="1 7">Multi-pass membrane protein</topology>
    </subcellularLocation>
</comment>
<dbReference type="PANTHER" id="PTHR11403:SF2">
    <property type="entry name" value="CYTOCHROME BO(3) UBIQUINOL OXIDASE SUBUNIT 3"/>
    <property type="match status" value="1"/>
</dbReference>
<feature type="transmembrane region" description="Helical" evidence="8">
    <location>
        <begin position="137"/>
        <end position="168"/>
    </location>
</feature>
<evidence type="ECO:0000256" key="8">
    <source>
        <dbReference type="SAM" id="Phobius"/>
    </source>
</evidence>
<dbReference type="Gene3D" id="1.20.120.80">
    <property type="entry name" value="Cytochrome c oxidase, subunit III, four-helix bundle"/>
    <property type="match status" value="1"/>
</dbReference>
<proteinExistence type="inferred from homology"/>
<name>A0A6F8ZEB3_9FIRM</name>
<feature type="transmembrane region" description="Helical" evidence="8">
    <location>
        <begin position="98"/>
        <end position="117"/>
    </location>
</feature>
<keyword evidence="5 8" id="KW-1133">Transmembrane helix</keyword>
<dbReference type="SUPFAM" id="SSF81452">
    <property type="entry name" value="Cytochrome c oxidase subunit III-like"/>
    <property type="match status" value="1"/>
</dbReference>
<feature type="transmembrane region" description="Helical" evidence="8">
    <location>
        <begin position="72"/>
        <end position="91"/>
    </location>
</feature>
<feature type="transmembrane region" description="Helical" evidence="8">
    <location>
        <begin position="32"/>
        <end position="52"/>
    </location>
</feature>